<dbReference type="Proteomes" id="UP001172082">
    <property type="component" value="Unassembled WGS sequence"/>
</dbReference>
<evidence type="ECO:0000256" key="2">
    <source>
        <dbReference type="ARBA" id="ARBA00022692"/>
    </source>
</evidence>
<keyword evidence="4 5" id="KW-0472">Membrane</keyword>
<organism evidence="6 7">
    <name type="scientific">Splendidivirga corallicola</name>
    <dbReference type="NCBI Taxonomy" id="3051826"/>
    <lineage>
        <taxon>Bacteria</taxon>
        <taxon>Pseudomonadati</taxon>
        <taxon>Bacteroidota</taxon>
        <taxon>Cytophagia</taxon>
        <taxon>Cytophagales</taxon>
        <taxon>Splendidivirgaceae</taxon>
        <taxon>Splendidivirga</taxon>
    </lineage>
</organism>
<reference evidence="6" key="1">
    <citation type="submission" date="2023-06" db="EMBL/GenBank/DDBJ databases">
        <title>Genomic of Parafulvivirga corallium.</title>
        <authorList>
            <person name="Wang G."/>
        </authorList>
    </citation>
    <scope>NUCLEOTIDE SEQUENCE</scope>
    <source>
        <strain evidence="6">BMA10</strain>
    </source>
</reference>
<comment type="caution">
    <text evidence="6">The sequence shown here is derived from an EMBL/GenBank/DDBJ whole genome shotgun (WGS) entry which is preliminary data.</text>
</comment>
<keyword evidence="3 5" id="KW-1133">Transmembrane helix</keyword>
<evidence type="ECO:0000256" key="1">
    <source>
        <dbReference type="ARBA" id="ARBA00004141"/>
    </source>
</evidence>
<dbReference type="InterPro" id="IPR032808">
    <property type="entry name" value="DoxX"/>
</dbReference>
<accession>A0ABT8KNC2</accession>
<name>A0ABT8KNC2_9BACT</name>
<dbReference type="EMBL" id="JAUJEA010000003">
    <property type="protein sequence ID" value="MDN5201527.1"/>
    <property type="molecule type" value="Genomic_DNA"/>
</dbReference>
<sequence length="126" mass="13749">MKSKITLVARILLGLMLLLFGLNKFFQFMPPFEMTGAPKDFMDALVASGYIMTVVAIVEVGTGLLLVINKYVPLALLLLAPITVNIILFHVFLDIATIGGGLIIAILQVYLLFAYKEKFSGVLQAS</sequence>
<dbReference type="Pfam" id="PF07681">
    <property type="entry name" value="DoxX"/>
    <property type="match status" value="1"/>
</dbReference>
<keyword evidence="2 5" id="KW-0812">Transmembrane</keyword>
<feature type="transmembrane region" description="Helical" evidence="5">
    <location>
        <begin position="46"/>
        <end position="67"/>
    </location>
</feature>
<feature type="transmembrane region" description="Helical" evidence="5">
    <location>
        <begin position="98"/>
        <end position="115"/>
    </location>
</feature>
<evidence type="ECO:0000256" key="3">
    <source>
        <dbReference type="ARBA" id="ARBA00022989"/>
    </source>
</evidence>
<comment type="subcellular location">
    <subcellularLocation>
        <location evidence="1">Membrane</location>
        <topology evidence="1">Multi-pass membrane protein</topology>
    </subcellularLocation>
</comment>
<dbReference type="RefSeq" id="WP_346751555.1">
    <property type="nucleotide sequence ID" value="NZ_JAUJEA010000003.1"/>
</dbReference>
<feature type="transmembrane region" description="Helical" evidence="5">
    <location>
        <begin position="7"/>
        <end position="26"/>
    </location>
</feature>
<evidence type="ECO:0000256" key="5">
    <source>
        <dbReference type="SAM" id="Phobius"/>
    </source>
</evidence>
<proteinExistence type="predicted"/>
<evidence type="ECO:0000313" key="7">
    <source>
        <dbReference type="Proteomes" id="UP001172082"/>
    </source>
</evidence>
<gene>
    <name evidence="6" type="ORF">QQ008_09150</name>
</gene>
<keyword evidence="7" id="KW-1185">Reference proteome</keyword>
<evidence type="ECO:0000313" key="6">
    <source>
        <dbReference type="EMBL" id="MDN5201527.1"/>
    </source>
</evidence>
<protein>
    <submittedName>
        <fullName evidence="6">DoxX family membrane protein</fullName>
    </submittedName>
</protein>
<evidence type="ECO:0000256" key="4">
    <source>
        <dbReference type="ARBA" id="ARBA00023136"/>
    </source>
</evidence>
<feature type="transmembrane region" description="Helical" evidence="5">
    <location>
        <begin position="74"/>
        <end position="92"/>
    </location>
</feature>